<sequence length="39" mass="4037">MPATVASSISTIVKPAPITKCGESCECCGAEESCWCIVM</sequence>
<protein>
    <submittedName>
        <fullName evidence="1">Gluconate 5-dehydrogenase</fullName>
    </submittedName>
</protein>
<proteinExistence type="predicted"/>
<gene>
    <name evidence="1" type="ORF">GMOD_00004123</name>
</gene>
<accession>A0A3M7M0M4</accession>
<evidence type="ECO:0000313" key="1">
    <source>
        <dbReference type="EMBL" id="RMZ68009.1"/>
    </source>
</evidence>
<organism evidence="1 2">
    <name type="scientific">Pyrenophora seminiperda CCB06</name>
    <dbReference type="NCBI Taxonomy" id="1302712"/>
    <lineage>
        <taxon>Eukaryota</taxon>
        <taxon>Fungi</taxon>
        <taxon>Dikarya</taxon>
        <taxon>Ascomycota</taxon>
        <taxon>Pezizomycotina</taxon>
        <taxon>Dothideomycetes</taxon>
        <taxon>Pleosporomycetidae</taxon>
        <taxon>Pleosporales</taxon>
        <taxon>Pleosporineae</taxon>
        <taxon>Pleosporaceae</taxon>
        <taxon>Pyrenophora</taxon>
    </lineage>
</organism>
<dbReference type="EMBL" id="KE747814">
    <property type="protein sequence ID" value="RMZ68009.1"/>
    <property type="molecule type" value="Genomic_DNA"/>
</dbReference>
<evidence type="ECO:0000313" key="2">
    <source>
        <dbReference type="Proteomes" id="UP000265663"/>
    </source>
</evidence>
<dbReference type="AlphaFoldDB" id="A0A3M7M0M4"/>
<dbReference type="Proteomes" id="UP000265663">
    <property type="component" value="Unassembled WGS sequence"/>
</dbReference>
<name>A0A3M7M0M4_9PLEO</name>
<reference evidence="1 2" key="1">
    <citation type="journal article" date="2014" name="PLoS ONE">
        <title>De novo Genome Assembly of the Fungal Plant Pathogen Pyrenophora semeniperda.</title>
        <authorList>
            <person name="Soliai M.M."/>
            <person name="Meyer S.E."/>
            <person name="Udall J.A."/>
            <person name="Elzinga D.E."/>
            <person name="Hermansen R.A."/>
            <person name="Bodily P.M."/>
            <person name="Hart A.A."/>
            <person name="Coleman C.E."/>
        </authorList>
    </citation>
    <scope>NUCLEOTIDE SEQUENCE [LARGE SCALE GENOMIC DNA]</scope>
    <source>
        <strain evidence="1 2">CCB06</strain>
        <tissue evidence="1">Mycelium</tissue>
    </source>
</reference>
<keyword evidence="2" id="KW-1185">Reference proteome</keyword>